<keyword evidence="4" id="KW-1185">Reference proteome</keyword>
<dbReference type="EMBL" id="AJIL01000271">
    <property type="protein sequence ID" value="KNE90188.1"/>
    <property type="molecule type" value="Genomic_DNA"/>
</dbReference>
<gene>
    <name evidence="3" type="ORF">PSTG_16371</name>
</gene>
<keyword evidence="2" id="KW-0732">Signal</keyword>
<evidence type="ECO:0000313" key="3">
    <source>
        <dbReference type="EMBL" id="KNE90188.1"/>
    </source>
</evidence>
<reference evidence="4" key="1">
    <citation type="submission" date="2014-03" db="EMBL/GenBank/DDBJ databases">
        <title>The Genome Sequence of Puccinia striiformis f. sp. tritici PST-78.</title>
        <authorList>
            <consortium name="The Broad Institute Genome Sequencing Platform"/>
            <person name="Cuomo C."/>
            <person name="Hulbert S."/>
            <person name="Chen X."/>
            <person name="Walker B."/>
            <person name="Young S.K."/>
            <person name="Zeng Q."/>
            <person name="Gargeya S."/>
            <person name="Fitzgerald M."/>
            <person name="Haas B."/>
            <person name="Abouelleil A."/>
            <person name="Alvarado L."/>
            <person name="Arachchi H.M."/>
            <person name="Berlin A.M."/>
            <person name="Chapman S.B."/>
            <person name="Goldberg J."/>
            <person name="Griggs A."/>
            <person name="Gujja S."/>
            <person name="Hansen M."/>
            <person name="Howarth C."/>
            <person name="Imamovic A."/>
            <person name="Larimer J."/>
            <person name="McCowan C."/>
            <person name="Montmayeur A."/>
            <person name="Murphy C."/>
            <person name="Neiman D."/>
            <person name="Pearson M."/>
            <person name="Priest M."/>
            <person name="Roberts A."/>
            <person name="Saif S."/>
            <person name="Shea T."/>
            <person name="Sisk P."/>
            <person name="Sykes S."/>
            <person name="Wortman J."/>
            <person name="Nusbaum C."/>
            <person name="Birren B."/>
        </authorList>
    </citation>
    <scope>NUCLEOTIDE SEQUENCE [LARGE SCALE GENOMIC DNA]</scope>
    <source>
        <strain evidence="4">race PST-78</strain>
    </source>
</reference>
<evidence type="ECO:0000313" key="4">
    <source>
        <dbReference type="Proteomes" id="UP000054564"/>
    </source>
</evidence>
<accession>A0A0L0UT11</accession>
<feature type="chain" id="PRO_5005549007" description="Chitin-binding type-4 domain-containing protein" evidence="2">
    <location>
        <begin position="25"/>
        <end position="659"/>
    </location>
</feature>
<feature type="region of interest" description="Disordered" evidence="1">
    <location>
        <begin position="364"/>
        <end position="438"/>
    </location>
</feature>
<feature type="compositionally biased region" description="Gly residues" evidence="1">
    <location>
        <begin position="408"/>
        <end position="426"/>
    </location>
</feature>
<protein>
    <recommendedName>
        <fullName evidence="5">Chitin-binding type-4 domain-containing protein</fullName>
    </recommendedName>
</protein>
<dbReference type="Proteomes" id="UP000054564">
    <property type="component" value="Unassembled WGS sequence"/>
</dbReference>
<feature type="signal peptide" evidence="2">
    <location>
        <begin position="1"/>
        <end position="24"/>
    </location>
</feature>
<feature type="compositionally biased region" description="Pro residues" evidence="1">
    <location>
        <begin position="372"/>
        <end position="383"/>
    </location>
</feature>
<organism evidence="3 4">
    <name type="scientific">Puccinia striiformis f. sp. tritici PST-78</name>
    <dbReference type="NCBI Taxonomy" id="1165861"/>
    <lineage>
        <taxon>Eukaryota</taxon>
        <taxon>Fungi</taxon>
        <taxon>Dikarya</taxon>
        <taxon>Basidiomycota</taxon>
        <taxon>Pucciniomycotina</taxon>
        <taxon>Pucciniomycetes</taxon>
        <taxon>Pucciniales</taxon>
        <taxon>Pucciniaceae</taxon>
        <taxon>Puccinia</taxon>
    </lineage>
</organism>
<dbReference type="AlphaFoldDB" id="A0A0L0UT11"/>
<dbReference type="PANTHER" id="PTHR35396">
    <property type="entry name" value="SMALL SECRETED PROTEIN"/>
    <property type="match status" value="1"/>
</dbReference>
<evidence type="ECO:0000256" key="2">
    <source>
        <dbReference type="SAM" id="SignalP"/>
    </source>
</evidence>
<sequence>MLSLTTLLAAVAIIGFAQLPYTFANSDPATGHLRNVRPTAAWLAKNKPGKVTADIQASECAMNTRLSFPKVQLFAWFKQNHAQDHYHGCPYGECSAYTVFPGPGDVEIDFTDAMSFFWHYTAGLKGTGVKVICKSFSLAIQSDNSNNPTPLQPSANPRTGALGYEQSLSGNFYDGAAPANSVQTLHDLNYPNFDPKAIIPWPKGAMDPFVWGQPEPMQPKCGRPCEQNKDPGLNPGVYGWGIYSPAPASKYPPPPNWKPDNEDQCPNGSTTPVPDQCSTFCSCASQCKDAKCASKCNPPKDCTKSKCPAAPAPAPGPAPQPGNDPDKCHNYCTCVDQCKHDKKCIKSSCHKIKHGCKTAKCSVNPPSTSDPNTPPSTPNPTQPDNPGQSSSSDPKKKKKTKNPKTGSGNQGSGNQGSGEQGSGGKGTGEKSSGKGGSSSMEGCQSYCSCLDGCQDGSCTSGCPNDSKCAGTCTLTKRTTNVQLEATDHEFTTGATFHRIEDVRSPRGIAPSSTAPLSRPPAAARQLPTLQSPGQLTSTQSENRSQHVDVVTYAFFLVSANDSSFMILHSHVSVRFMMSPTRKLLSCSKHLGEYRKDESEFNRAALILSLRSVEAERPRTLKKSEFLQATTIKKRGELAIRQSRLQAARSQLGCRLTALQ</sequence>
<dbReference type="OrthoDB" id="160054at2759"/>
<dbReference type="PANTHER" id="PTHR35396:SF1">
    <property type="entry name" value="SMALL SECRETED PROTEIN"/>
    <property type="match status" value="1"/>
</dbReference>
<evidence type="ECO:0000256" key="1">
    <source>
        <dbReference type="SAM" id="MobiDB-lite"/>
    </source>
</evidence>
<comment type="caution">
    <text evidence="3">The sequence shown here is derived from an EMBL/GenBank/DDBJ whole genome shotgun (WGS) entry which is preliminary data.</text>
</comment>
<proteinExistence type="predicted"/>
<evidence type="ECO:0008006" key="5">
    <source>
        <dbReference type="Google" id="ProtNLM"/>
    </source>
</evidence>
<name>A0A0L0UT11_9BASI</name>